<proteinExistence type="predicted"/>
<dbReference type="EMBL" id="FNWX01000013">
    <property type="protein sequence ID" value="SEH57575.1"/>
    <property type="molecule type" value="Genomic_DNA"/>
</dbReference>
<keyword evidence="1" id="KW-0732">Signal</keyword>
<accession>A0A1H6JD39</accession>
<keyword evidence="3" id="KW-1185">Reference proteome</keyword>
<evidence type="ECO:0000256" key="1">
    <source>
        <dbReference type="SAM" id="SignalP"/>
    </source>
</evidence>
<feature type="chain" id="PRO_5011748654" evidence="1">
    <location>
        <begin position="19"/>
        <end position="87"/>
    </location>
</feature>
<sequence length="87" mass="10238">MKIRLLLSSLLFTNILIAQTVGDILKTKYPNYRYIMYDMPFIKLEPEPITEDFYNLTLSEIIENKNKFTFNSNLKKDKLLPVVHLGI</sequence>
<evidence type="ECO:0000313" key="3">
    <source>
        <dbReference type="Proteomes" id="UP000198555"/>
    </source>
</evidence>
<dbReference type="AlphaFoldDB" id="A0A1H6JD39"/>
<reference evidence="3" key="1">
    <citation type="submission" date="2016-10" db="EMBL/GenBank/DDBJ databases">
        <authorList>
            <person name="Varghese N."/>
            <person name="Submissions S."/>
        </authorList>
    </citation>
    <scope>NUCLEOTIDE SEQUENCE [LARGE SCALE GENOMIC DNA]</scope>
    <source>
        <strain evidence="3">DSM 19326</strain>
    </source>
</reference>
<organism evidence="2 3">
    <name type="scientific">Epilithonimonas hominis</name>
    <dbReference type="NCBI Taxonomy" id="420404"/>
    <lineage>
        <taxon>Bacteria</taxon>
        <taxon>Pseudomonadati</taxon>
        <taxon>Bacteroidota</taxon>
        <taxon>Flavobacteriia</taxon>
        <taxon>Flavobacteriales</taxon>
        <taxon>Weeksellaceae</taxon>
        <taxon>Chryseobacterium group</taxon>
        <taxon>Epilithonimonas</taxon>
    </lineage>
</organism>
<feature type="signal peptide" evidence="1">
    <location>
        <begin position="1"/>
        <end position="18"/>
    </location>
</feature>
<gene>
    <name evidence="2" type="ORF">SAMN05421793_1131</name>
</gene>
<name>A0A1H6JD39_9FLAO</name>
<protein>
    <submittedName>
        <fullName evidence="2">Uncharacterized protein</fullName>
    </submittedName>
</protein>
<evidence type="ECO:0000313" key="2">
    <source>
        <dbReference type="EMBL" id="SEH57575.1"/>
    </source>
</evidence>
<dbReference type="RefSeq" id="WP_089769420.1">
    <property type="nucleotide sequence ID" value="NZ_FNWX01000013.1"/>
</dbReference>
<dbReference type="Proteomes" id="UP000198555">
    <property type="component" value="Unassembled WGS sequence"/>
</dbReference>